<dbReference type="Gene3D" id="1.10.3210.10">
    <property type="entry name" value="Hypothetical protein af1432"/>
    <property type="match status" value="1"/>
</dbReference>
<dbReference type="PANTHER" id="PTHR43155">
    <property type="entry name" value="CYCLIC DI-GMP PHOSPHODIESTERASE PA4108-RELATED"/>
    <property type="match status" value="1"/>
</dbReference>
<protein>
    <submittedName>
        <fullName evidence="2">Cyclic di-GMP phosphodiesterase response regulator RpfG</fullName>
        <ecNumber evidence="2">3.1.4.52</ecNumber>
    </submittedName>
</protein>
<evidence type="ECO:0000313" key="2">
    <source>
        <dbReference type="EMBL" id="KRQ86346.1"/>
    </source>
</evidence>
<proteinExistence type="predicted"/>
<dbReference type="Pfam" id="PF13487">
    <property type="entry name" value="HD_5"/>
    <property type="match status" value="1"/>
</dbReference>
<evidence type="ECO:0000259" key="1">
    <source>
        <dbReference type="PROSITE" id="PS51832"/>
    </source>
</evidence>
<dbReference type="OrthoDB" id="9804747at2"/>
<dbReference type="Proteomes" id="UP000052015">
    <property type="component" value="Unassembled WGS sequence"/>
</dbReference>
<reference evidence="2 3" key="1">
    <citation type="submission" date="2015-09" db="EMBL/GenBank/DDBJ databases">
        <title>Draft genome sequence of a Caloramator mitchellensis, a moderate thermophile from the Great Artesian Basin of Australia.</title>
        <authorList>
            <person name="Patel B.K."/>
        </authorList>
    </citation>
    <scope>NUCLEOTIDE SEQUENCE [LARGE SCALE GENOMIC DNA]</scope>
    <source>
        <strain evidence="2 3">VF08</strain>
    </source>
</reference>
<dbReference type="AlphaFoldDB" id="A0A0R3JTK9"/>
<dbReference type="InterPro" id="IPR003607">
    <property type="entry name" value="HD/PDEase_dom"/>
</dbReference>
<organism evidence="2 3">
    <name type="scientific">Caloramator mitchellensis</name>
    <dbReference type="NCBI Taxonomy" id="908809"/>
    <lineage>
        <taxon>Bacteria</taxon>
        <taxon>Bacillati</taxon>
        <taxon>Bacillota</taxon>
        <taxon>Clostridia</taxon>
        <taxon>Eubacteriales</taxon>
        <taxon>Clostridiaceae</taxon>
        <taxon>Caloramator</taxon>
    </lineage>
</organism>
<sequence length="559" mass="64429">MLTYRELPSINVDVSLKILKKKLSQILDLTNCESGRLMFFNAYQTYATCILSIPEDSLNCNKLFLIDSNKSILKKILEKREIIIADFENENIYSPLTDGAKVEVYIPVIFKESLIGCIYLSSFENKVDIDDNMLLNYEFISLIIAISMNLGLNFDKENEVNKILNNLMILNKILKEKQPYMINRGYNLASWVMEVAEKLGIDNNKKEALYFASIFLDIGNIFIDANILNKKDKLTEEEYEAVKKHVEYGFFITHDLFTSIETLKDVPYFIKHHHERYDGKGYPDGLKGEEIPLECRIIAVADAVTSMLSERAYKKAKSINEIILEINLNIGKQFDPVAADAMIQVLCKKLSTFNQIGNELMLPASIVINTEKRMITDDGFLIKEGDKHIFKSTNIDFGKEVDIAKVLTTSLFIEKQQNLIEAEVKIRYIEDYTIVIDEVKVKDSSDSFSIIWNLNAKFIKINPVEAIDVNIFKISAASTTFMVFDVEKRKHIKGEIGILQIEFDDKTTIKIPGKIVFSTTVGDHEYFKFHFVNIPESTRDELYREMFRKQIEIRRQMLK</sequence>
<dbReference type="SUPFAM" id="SSF109604">
    <property type="entry name" value="HD-domain/PDEase-like"/>
    <property type="match status" value="1"/>
</dbReference>
<keyword evidence="2" id="KW-0378">Hydrolase</keyword>
<keyword evidence="3" id="KW-1185">Reference proteome</keyword>
<dbReference type="EMBL" id="LKHP01000011">
    <property type="protein sequence ID" value="KRQ86346.1"/>
    <property type="molecule type" value="Genomic_DNA"/>
</dbReference>
<dbReference type="RefSeq" id="WP_057979182.1">
    <property type="nucleotide sequence ID" value="NZ_LKHP01000011.1"/>
</dbReference>
<dbReference type="InterPro" id="IPR029016">
    <property type="entry name" value="GAF-like_dom_sf"/>
</dbReference>
<dbReference type="Gene3D" id="3.30.450.40">
    <property type="match status" value="1"/>
</dbReference>
<name>A0A0R3JTK9_CALMK</name>
<dbReference type="STRING" id="908809.ABG79_01858"/>
<dbReference type="InterPro" id="IPR037522">
    <property type="entry name" value="HD_GYP_dom"/>
</dbReference>
<dbReference type="PROSITE" id="PS51832">
    <property type="entry name" value="HD_GYP"/>
    <property type="match status" value="1"/>
</dbReference>
<feature type="domain" description="HD-GYP" evidence="1">
    <location>
        <begin position="159"/>
        <end position="358"/>
    </location>
</feature>
<dbReference type="EC" id="3.1.4.52" evidence="2"/>
<dbReference type="CDD" id="cd00077">
    <property type="entry name" value="HDc"/>
    <property type="match status" value="1"/>
</dbReference>
<accession>A0A0R3JTK9</accession>
<comment type="caution">
    <text evidence="2">The sequence shown here is derived from an EMBL/GenBank/DDBJ whole genome shotgun (WGS) entry which is preliminary data.</text>
</comment>
<gene>
    <name evidence="2" type="primary">rpfG_5</name>
    <name evidence="2" type="ORF">ABG79_01858</name>
</gene>
<dbReference type="GO" id="GO:0071111">
    <property type="term" value="F:cyclic-guanylate-specific phosphodiesterase activity"/>
    <property type="evidence" value="ECO:0007669"/>
    <property type="project" value="UniProtKB-EC"/>
</dbReference>
<dbReference type="SUPFAM" id="SSF55781">
    <property type="entry name" value="GAF domain-like"/>
    <property type="match status" value="1"/>
</dbReference>
<evidence type="ECO:0000313" key="3">
    <source>
        <dbReference type="Proteomes" id="UP000052015"/>
    </source>
</evidence>